<keyword evidence="2" id="KW-0285">Flavoprotein</keyword>
<dbReference type="SUPFAM" id="SSF51905">
    <property type="entry name" value="FAD/NAD(P)-binding domain"/>
    <property type="match status" value="1"/>
</dbReference>
<dbReference type="PANTHER" id="PTHR43400:SF10">
    <property type="entry name" value="3-OXOSTEROID 1-DEHYDROGENASE"/>
    <property type="match status" value="1"/>
</dbReference>
<feature type="domain" description="FAD-dependent oxidoreductase 2 FAD-binding" evidence="5">
    <location>
        <begin position="12"/>
        <end position="549"/>
    </location>
</feature>
<evidence type="ECO:0000256" key="4">
    <source>
        <dbReference type="ARBA" id="ARBA00023002"/>
    </source>
</evidence>
<dbReference type="Gene3D" id="3.90.700.10">
    <property type="entry name" value="Succinate dehydrogenase/fumarate reductase flavoprotein, catalytic domain"/>
    <property type="match status" value="1"/>
</dbReference>
<evidence type="ECO:0000313" key="6">
    <source>
        <dbReference type="EMBL" id="ADI90633.1"/>
    </source>
</evidence>
<dbReference type="SUPFAM" id="SSF56425">
    <property type="entry name" value="Succinate dehydrogenase/fumarate reductase flavoprotein, catalytic domain"/>
    <property type="match status" value="1"/>
</dbReference>
<dbReference type="PRINTS" id="PR00411">
    <property type="entry name" value="PNDRDTASEI"/>
</dbReference>
<evidence type="ECO:0000256" key="1">
    <source>
        <dbReference type="ARBA" id="ARBA00001974"/>
    </source>
</evidence>
<comment type="cofactor">
    <cofactor evidence="1">
        <name>FAD</name>
        <dbReference type="ChEBI" id="CHEBI:57692"/>
    </cofactor>
</comment>
<dbReference type="InterPro" id="IPR036188">
    <property type="entry name" value="FAD/NAD-bd_sf"/>
</dbReference>
<dbReference type="GO" id="GO:0016491">
    <property type="term" value="F:oxidoreductase activity"/>
    <property type="evidence" value="ECO:0007669"/>
    <property type="project" value="UniProtKB-KW"/>
</dbReference>
<dbReference type="RefSeq" id="WP_013197721.1">
    <property type="nucleotide sequence ID" value="NC_014259.1"/>
</dbReference>
<evidence type="ECO:0000259" key="5">
    <source>
        <dbReference type="Pfam" id="PF00890"/>
    </source>
</evidence>
<dbReference type="Proteomes" id="UP000000392">
    <property type="component" value="Chromosome"/>
</dbReference>
<gene>
    <name evidence="6" type="ordered locus">AOLE_08720</name>
</gene>
<dbReference type="KEGG" id="acd:AOLE_08720"/>
<dbReference type="Pfam" id="PF00890">
    <property type="entry name" value="FAD_binding_2"/>
    <property type="match status" value="1"/>
</dbReference>
<dbReference type="EMBL" id="CP002080">
    <property type="protein sequence ID" value="ADI90633.1"/>
    <property type="molecule type" value="Genomic_DNA"/>
</dbReference>
<name>A0AAN0UD24_ACISD</name>
<proteinExistence type="predicted"/>
<protein>
    <submittedName>
        <fullName evidence="6">Succinate dehydrogenase</fullName>
    </submittedName>
</protein>
<dbReference type="InterPro" id="IPR027477">
    <property type="entry name" value="Succ_DH/fumarate_Rdtase_cat_sf"/>
</dbReference>
<sequence length="594" mass="64649">MNTKLPQQLECDLVVVRAGAGGLSTAITAKKKGLNVIVLEKDDVFGGTTAFSGGVLWVPGNHHAKQNGIQDSREAALTYLKHETKEFFNAEAVNAFLDYAPEMLQFFEQNTSVKFIPTLYPDYHPDAPGGVDIGRSVLAAPYDIRGLGENMKRLRPPLKTITFIGMMFNSSNADLKHFFNATKSFTSFIYVAKRLAIHLKELAIYGRGTNVTSGNALAARLAKSAFDLDIPIYTEAEVKQLNFENDKVVGVQVQQPDQHCQIKSKNGVVLACGGFSHDIERLKQVYAHLKHGGEHISPVPKTNTGDGCRLAESVGGVVDIQYADSAAWMPVSKVPCTDGYGVFPHLLDRYKPGIIGVLKNGKRFTNESNSYHDVGADLFRACEEFDETAMWLICDHKTISKYGLGYAKPAPIPLSSLIKKGYLFKGNSLKELAQQVGINAEQLAKTVQRYNEGAVKGQDPEFHRGSTSFNRYLADPDHKPNPCVAPIEQGPFYAVKVFMGDLGTFDGIRTAVTGEVLNQFHQPIQGLYAVGNDRASIMGGNYPGAGITLGPIMTFGYITGSHIADLAKGGNGFISSKNSKSANSQSVKETFHVS</sequence>
<keyword evidence="4" id="KW-0560">Oxidoreductase</keyword>
<evidence type="ECO:0000256" key="2">
    <source>
        <dbReference type="ARBA" id="ARBA00022630"/>
    </source>
</evidence>
<dbReference type="PANTHER" id="PTHR43400">
    <property type="entry name" value="FUMARATE REDUCTASE"/>
    <property type="match status" value="1"/>
</dbReference>
<dbReference type="GeneID" id="9382166"/>
<dbReference type="GO" id="GO:0008202">
    <property type="term" value="P:steroid metabolic process"/>
    <property type="evidence" value="ECO:0007669"/>
    <property type="project" value="UniProtKB-ARBA"/>
</dbReference>
<organism evidence="6 7">
    <name type="scientific">Acinetobacter oleivorans (strain JCM 16667 / KCTC 23045 / DR1)</name>
    <dbReference type="NCBI Taxonomy" id="436717"/>
    <lineage>
        <taxon>Bacteria</taxon>
        <taxon>Pseudomonadati</taxon>
        <taxon>Pseudomonadota</taxon>
        <taxon>Gammaproteobacteria</taxon>
        <taxon>Moraxellales</taxon>
        <taxon>Moraxellaceae</taxon>
        <taxon>Acinetobacter</taxon>
    </lineage>
</organism>
<reference evidence="6 7" key="1">
    <citation type="journal article" date="2010" name="J. Bacteriol.">
        <title>Complete genome sequence of the diesel-degrading Acinetobacter sp. strain DR1.</title>
        <authorList>
            <person name="Jung J."/>
            <person name="Baek J.H."/>
            <person name="Park W."/>
        </authorList>
    </citation>
    <scope>NUCLEOTIDE SEQUENCE [LARGE SCALE GENOMIC DNA]</scope>
    <source>
        <strain evidence="7">JCM 16667 / KCTC 23045 / DR1</strain>
    </source>
</reference>
<dbReference type="InterPro" id="IPR050315">
    <property type="entry name" value="FAD-oxidoreductase_2"/>
</dbReference>
<evidence type="ECO:0000256" key="3">
    <source>
        <dbReference type="ARBA" id="ARBA00022827"/>
    </source>
</evidence>
<keyword evidence="3" id="KW-0274">FAD</keyword>
<dbReference type="InterPro" id="IPR003953">
    <property type="entry name" value="FAD-dep_OxRdtase_2_FAD-bd"/>
</dbReference>
<dbReference type="AlphaFoldDB" id="A0AAN0UD24"/>
<evidence type="ECO:0000313" key="7">
    <source>
        <dbReference type="Proteomes" id="UP000000392"/>
    </source>
</evidence>
<dbReference type="Gene3D" id="3.50.50.60">
    <property type="entry name" value="FAD/NAD(P)-binding domain"/>
    <property type="match status" value="2"/>
</dbReference>
<accession>A0AAN0UD24</accession>